<dbReference type="AlphaFoldDB" id="A0A226D6U9"/>
<keyword evidence="1" id="KW-0812">Transmembrane</keyword>
<feature type="transmembrane region" description="Helical" evidence="1">
    <location>
        <begin position="253"/>
        <end position="271"/>
    </location>
</feature>
<accession>A0A226D6U9</accession>
<evidence type="ECO:0000256" key="1">
    <source>
        <dbReference type="SAM" id="Phobius"/>
    </source>
</evidence>
<keyword evidence="3" id="KW-1185">Reference proteome</keyword>
<feature type="transmembrane region" description="Helical" evidence="1">
    <location>
        <begin position="283"/>
        <end position="308"/>
    </location>
</feature>
<dbReference type="EMBL" id="LNIX01000036">
    <property type="protein sequence ID" value="OXA39996.1"/>
    <property type="molecule type" value="Genomic_DNA"/>
</dbReference>
<keyword evidence="1" id="KW-0472">Membrane</keyword>
<feature type="transmembrane region" description="Helical" evidence="1">
    <location>
        <begin position="6"/>
        <end position="25"/>
    </location>
</feature>
<name>A0A226D6U9_FOLCA</name>
<evidence type="ECO:0000313" key="2">
    <source>
        <dbReference type="EMBL" id="OXA39996.1"/>
    </source>
</evidence>
<evidence type="ECO:0000313" key="3">
    <source>
        <dbReference type="Proteomes" id="UP000198287"/>
    </source>
</evidence>
<feature type="transmembrane region" description="Helical" evidence="1">
    <location>
        <begin position="202"/>
        <end position="219"/>
    </location>
</feature>
<proteinExistence type="predicted"/>
<organism evidence="2 3">
    <name type="scientific">Folsomia candida</name>
    <name type="common">Springtail</name>
    <dbReference type="NCBI Taxonomy" id="158441"/>
    <lineage>
        <taxon>Eukaryota</taxon>
        <taxon>Metazoa</taxon>
        <taxon>Ecdysozoa</taxon>
        <taxon>Arthropoda</taxon>
        <taxon>Hexapoda</taxon>
        <taxon>Collembola</taxon>
        <taxon>Entomobryomorpha</taxon>
        <taxon>Isotomoidea</taxon>
        <taxon>Isotomidae</taxon>
        <taxon>Proisotominae</taxon>
        <taxon>Folsomia</taxon>
    </lineage>
</organism>
<gene>
    <name evidence="2" type="ORF">Fcan01_25254</name>
</gene>
<protein>
    <submittedName>
        <fullName evidence="2">Uncharacterized protein</fullName>
    </submittedName>
</protein>
<sequence>MITNGFLQYFGKIINFAAIINATVLKYDPKVGSIEVREILRRQKYILSFTVATHTVYGSYDLIQLLIAFRSQSQDFYGMMIMLVWGLVYFWAAIALWNLRTRGDDLARIFNQLVKFDQKMEKLTGQQDIYKLLEILTCVMSFVFLTGFIVWSIILYKIQEKDAFLFSLVPDPYKSNTLLFFFTLFEAWSKTLAIFNAIWDQFFLMVTLLIHSCWLRYRITSPNISRSRTPDSDYTYFHILSKYINASQIPVKTSFLLAIMFLFMWSGYLGLIRLPGRIDLDEYLLFPVLVLNCHIISLLIFLPGAYLYNLAKKFRLQVKSLMMLETDKEGKVRRRVAKSLQLFGLQLTEDNFVQGSHLLSYYLSLSTYVLSGLVAFQF</sequence>
<dbReference type="Proteomes" id="UP000198287">
    <property type="component" value="Unassembled WGS sequence"/>
</dbReference>
<feature type="transmembrane region" description="Helical" evidence="1">
    <location>
        <begin position="45"/>
        <end position="70"/>
    </location>
</feature>
<reference evidence="2 3" key="1">
    <citation type="submission" date="2015-12" db="EMBL/GenBank/DDBJ databases">
        <title>The genome of Folsomia candida.</title>
        <authorList>
            <person name="Faddeeva A."/>
            <person name="Derks M.F."/>
            <person name="Anvar Y."/>
            <person name="Smit S."/>
            <person name="Van Straalen N."/>
            <person name="Roelofs D."/>
        </authorList>
    </citation>
    <scope>NUCLEOTIDE SEQUENCE [LARGE SCALE GENOMIC DNA]</scope>
    <source>
        <strain evidence="2 3">VU population</strain>
        <tissue evidence="2">Whole body</tissue>
    </source>
</reference>
<comment type="caution">
    <text evidence="2">The sequence shown here is derived from an EMBL/GenBank/DDBJ whole genome shotgun (WGS) entry which is preliminary data.</text>
</comment>
<keyword evidence="1" id="KW-1133">Transmembrane helix</keyword>
<feature type="transmembrane region" description="Helical" evidence="1">
    <location>
        <begin position="132"/>
        <end position="158"/>
    </location>
</feature>
<feature type="transmembrane region" description="Helical" evidence="1">
    <location>
        <begin position="76"/>
        <end position="99"/>
    </location>
</feature>